<proteinExistence type="predicted"/>
<reference evidence="2 3" key="1">
    <citation type="submission" date="2019-03" db="EMBL/GenBank/DDBJ databases">
        <title>Draft genome sequences of novel Actinobacteria.</title>
        <authorList>
            <person name="Sahin N."/>
            <person name="Ay H."/>
            <person name="Saygin H."/>
        </authorList>
    </citation>
    <scope>NUCLEOTIDE SEQUENCE [LARGE SCALE GENOMIC DNA]</scope>
    <source>
        <strain evidence="2 3">CH32</strain>
    </source>
</reference>
<dbReference type="InterPro" id="IPR036390">
    <property type="entry name" value="WH_DNA-bd_sf"/>
</dbReference>
<dbReference type="PRINTS" id="PR00598">
    <property type="entry name" value="HTHMARR"/>
</dbReference>
<dbReference type="PROSITE" id="PS50995">
    <property type="entry name" value="HTH_MARR_2"/>
    <property type="match status" value="1"/>
</dbReference>
<evidence type="ECO:0000313" key="3">
    <source>
        <dbReference type="Proteomes" id="UP000295302"/>
    </source>
</evidence>
<gene>
    <name evidence="2" type="ORF">E1286_26185</name>
</gene>
<evidence type="ECO:0000259" key="1">
    <source>
        <dbReference type="PROSITE" id="PS50995"/>
    </source>
</evidence>
<dbReference type="EMBL" id="SMKQ01000093">
    <property type="protein sequence ID" value="TDD44722.1"/>
    <property type="molecule type" value="Genomic_DNA"/>
</dbReference>
<dbReference type="Gene3D" id="1.10.10.10">
    <property type="entry name" value="Winged helix-like DNA-binding domain superfamily/Winged helix DNA-binding domain"/>
    <property type="match status" value="1"/>
</dbReference>
<dbReference type="Proteomes" id="UP000295302">
    <property type="component" value="Unassembled WGS sequence"/>
</dbReference>
<dbReference type="InterPro" id="IPR039422">
    <property type="entry name" value="MarR/SlyA-like"/>
</dbReference>
<dbReference type="AlphaFoldDB" id="A0A4R4YMK0"/>
<dbReference type="InterPro" id="IPR000835">
    <property type="entry name" value="HTH_MarR-typ"/>
</dbReference>
<dbReference type="OrthoDB" id="8635520at2"/>
<evidence type="ECO:0000313" key="2">
    <source>
        <dbReference type="EMBL" id="TDD44722.1"/>
    </source>
</evidence>
<protein>
    <submittedName>
        <fullName evidence="2">MarR family transcriptional regulator</fullName>
    </submittedName>
</protein>
<dbReference type="SMART" id="SM00347">
    <property type="entry name" value="HTH_MARR"/>
    <property type="match status" value="1"/>
</dbReference>
<accession>A0A4R4YMK0</accession>
<dbReference type="RefSeq" id="WP_132616426.1">
    <property type="nucleotide sequence ID" value="NZ_SMKQ01000093.1"/>
</dbReference>
<feature type="domain" description="HTH marR-type" evidence="1">
    <location>
        <begin position="1"/>
        <end position="145"/>
    </location>
</feature>
<dbReference type="InterPro" id="IPR036388">
    <property type="entry name" value="WH-like_DNA-bd_sf"/>
</dbReference>
<sequence length="165" mass="18612">MTRWLDDDEQRAWRAFAVATRLLNDRLERDLLAAADMPPTYYELLVLLSEAPQRTLRMSELAHWTNSKPSRISHAVGKLEQKGWVRREHFAGDRRGWLAFLTDEGLAALQAAAPRHVASVREHLIDLLTREQLRQLEDISHAILDHLGASVPSSQPPTAPVDPAG</sequence>
<dbReference type="GO" id="GO:0006950">
    <property type="term" value="P:response to stress"/>
    <property type="evidence" value="ECO:0007669"/>
    <property type="project" value="TreeGrafter"/>
</dbReference>
<keyword evidence="3" id="KW-1185">Reference proteome</keyword>
<dbReference type="PANTHER" id="PTHR33164">
    <property type="entry name" value="TRANSCRIPTIONAL REGULATOR, MARR FAMILY"/>
    <property type="match status" value="1"/>
</dbReference>
<dbReference type="Pfam" id="PF12802">
    <property type="entry name" value="MarR_2"/>
    <property type="match status" value="1"/>
</dbReference>
<organism evidence="2 3">
    <name type="scientific">Nonomuraea terrae</name>
    <dbReference type="NCBI Taxonomy" id="2530383"/>
    <lineage>
        <taxon>Bacteria</taxon>
        <taxon>Bacillati</taxon>
        <taxon>Actinomycetota</taxon>
        <taxon>Actinomycetes</taxon>
        <taxon>Streptosporangiales</taxon>
        <taxon>Streptosporangiaceae</taxon>
        <taxon>Nonomuraea</taxon>
    </lineage>
</organism>
<dbReference type="SUPFAM" id="SSF46785">
    <property type="entry name" value="Winged helix' DNA-binding domain"/>
    <property type="match status" value="1"/>
</dbReference>
<dbReference type="GO" id="GO:0003700">
    <property type="term" value="F:DNA-binding transcription factor activity"/>
    <property type="evidence" value="ECO:0007669"/>
    <property type="project" value="InterPro"/>
</dbReference>
<name>A0A4R4YMK0_9ACTN</name>
<comment type="caution">
    <text evidence="2">The sequence shown here is derived from an EMBL/GenBank/DDBJ whole genome shotgun (WGS) entry which is preliminary data.</text>
</comment>
<dbReference type="PANTHER" id="PTHR33164:SF99">
    <property type="entry name" value="MARR FAMILY REGULATORY PROTEIN"/>
    <property type="match status" value="1"/>
</dbReference>